<dbReference type="EMBL" id="LUUG01000123">
    <property type="protein sequence ID" value="OAH97214.1"/>
    <property type="molecule type" value="Genomic_DNA"/>
</dbReference>
<protein>
    <submittedName>
        <fullName evidence="3">Uncharacterized protein</fullName>
    </submittedName>
</protein>
<evidence type="ECO:0000256" key="2">
    <source>
        <dbReference type="SAM" id="SignalP"/>
    </source>
</evidence>
<proteinExistence type="predicted"/>
<organism evidence="3 4">
    <name type="scientific">Methylomonas methanica</name>
    <dbReference type="NCBI Taxonomy" id="421"/>
    <lineage>
        <taxon>Bacteria</taxon>
        <taxon>Pseudomonadati</taxon>
        <taxon>Pseudomonadota</taxon>
        <taxon>Gammaproteobacteria</taxon>
        <taxon>Methylococcales</taxon>
        <taxon>Methylococcaceae</taxon>
        <taxon>Methylomonas</taxon>
    </lineage>
</organism>
<dbReference type="AlphaFoldDB" id="A0A177LVZ3"/>
<keyword evidence="2" id="KW-0732">Signal</keyword>
<gene>
    <name evidence="3" type="ORF">A1332_22040</name>
</gene>
<keyword evidence="1" id="KW-1133">Transmembrane helix</keyword>
<dbReference type="SUPFAM" id="SSF49384">
    <property type="entry name" value="Carbohydrate-binding domain"/>
    <property type="match status" value="1"/>
</dbReference>
<dbReference type="GO" id="GO:0030246">
    <property type="term" value="F:carbohydrate binding"/>
    <property type="evidence" value="ECO:0007669"/>
    <property type="project" value="InterPro"/>
</dbReference>
<comment type="caution">
    <text evidence="3">The sequence shown here is derived from an EMBL/GenBank/DDBJ whole genome shotgun (WGS) entry which is preliminary data.</text>
</comment>
<evidence type="ECO:0000256" key="1">
    <source>
        <dbReference type="SAM" id="Phobius"/>
    </source>
</evidence>
<dbReference type="RefSeq" id="WP_064010621.1">
    <property type="nucleotide sequence ID" value="NZ_LUUG01000123.1"/>
</dbReference>
<keyword evidence="1" id="KW-0812">Transmembrane</keyword>
<dbReference type="InterPro" id="IPR008965">
    <property type="entry name" value="CBM2/CBM3_carb-bd_dom_sf"/>
</dbReference>
<accession>A0A177LVZ3</accession>
<name>A0A177LVZ3_METMH</name>
<keyword evidence="1" id="KW-0472">Membrane</keyword>
<evidence type="ECO:0000313" key="3">
    <source>
        <dbReference type="EMBL" id="OAH97214.1"/>
    </source>
</evidence>
<evidence type="ECO:0000313" key="4">
    <source>
        <dbReference type="Proteomes" id="UP000078090"/>
    </source>
</evidence>
<feature type="chain" id="PRO_5008067387" evidence="2">
    <location>
        <begin position="24"/>
        <end position="204"/>
    </location>
</feature>
<feature type="signal peptide" evidence="2">
    <location>
        <begin position="1"/>
        <end position="23"/>
    </location>
</feature>
<reference evidence="3 4" key="1">
    <citation type="submission" date="2016-03" db="EMBL/GenBank/DDBJ databases">
        <authorList>
            <person name="Ploux O."/>
        </authorList>
    </citation>
    <scope>NUCLEOTIDE SEQUENCE [LARGE SCALE GENOMIC DNA]</scope>
    <source>
        <strain evidence="3 4">R-45363</strain>
    </source>
</reference>
<feature type="transmembrane region" description="Helical" evidence="1">
    <location>
        <begin position="176"/>
        <end position="195"/>
    </location>
</feature>
<dbReference type="Gene3D" id="2.60.40.680">
    <property type="match status" value="1"/>
</dbReference>
<dbReference type="OrthoDB" id="5574331at2"/>
<sequence length="204" mass="21274">MNKKLFIKLILLSITGIFHTAEATTLSVKFPNNSNIYTTTVGSFFDANIYADGLPDFGGFDIYLTYNSANLSAQSLSTATVFGTDTDASFIQSIAPGSIHFAEAIAYDSPATEGLNIAGPTLLGTVTFKALIVSAINTAYLIDISASSEIYTFNGKSIGGTAQGGNVKVTAIPAAVPLPASIFLFVPGLLAVFGARKSIREIAA</sequence>
<dbReference type="Proteomes" id="UP000078090">
    <property type="component" value="Unassembled WGS sequence"/>
</dbReference>